<evidence type="ECO:0000313" key="3">
    <source>
        <dbReference type="RefSeq" id="XP_033711141.1"/>
    </source>
</evidence>
<organism evidence="2 3">
    <name type="scientific">Tursiops truncatus</name>
    <name type="common">Atlantic bottle-nosed dolphin</name>
    <name type="synonym">Delphinus truncatus</name>
    <dbReference type="NCBI Taxonomy" id="9739"/>
    <lineage>
        <taxon>Eukaryota</taxon>
        <taxon>Metazoa</taxon>
        <taxon>Chordata</taxon>
        <taxon>Craniata</taxon>
        <taxon>Vertebrata</taxon>
        <taxon>Euteleostomi</taxon>
        <taxon>Mammalia</taxon>
        <taxon>Eutheria</taxon>
        <taxon>Laurasiatheria</taxon>
        <taxon>Artiodactyla</taxon>
        <taxon>Whippomorpha</taxon>
        <taxon>Cetacea</taxon>
        <taxon>Odontoceti</taxon>
        <taxon>Delphinidae</taxon>
        <taxon>Tursiops</taxon>
    </lineage>
</organism>
<name>A0A6J3R8P2_TURTR</name>
<proteinExistence type="predicted"/>
<dbReference type="RefSeq" id="XP_033711141.1">
    <property type="nucleotide sequence ID" value="XM_033855250.1"/>
</dbReference>
<feature type="compositionally biased region" description="Basic residues" evidence="1">
    <location>
        <begin position="237"/>
        <end position="247"/>
    </location>
</feature>
<dbReference type="Proteomes" id="UP000245320">
    <property type="component" value="Chromosome 4"/>
</dbReference>
<gene>
    <name evidence="3" type="primary">LOC117312112</name>
</gene>
<feature type="compositionally biased region" description="Basic residues" evidence="1">
    <location>
        <begin position="274"/>
        <end position="283"/>
    </location>
</feature>
<feature type="region of interest" description="Disordered" evidence="1">
    <location>
        <begin position="33"/>
        <end position="363"/>
    </location>
</feature>
<feature type="compositionally biased region" description="Pro residues" evidence="1">
    <location>
        <begin position="214"/>
        <end position="235"/>
    </location>
</feature>
<dbReference type="InParanoid" id="A0A6J3R8P2"/>
<evidence type="ECO:0000256" key="1">
    <source>
        <dbReference type="SAM" id="MobiDB-lite"/>
    </source>
</evidence>
<feature type="compositionally biased region" description="Low complexity" evidence="1">
    <location>
        <begin position="284"/>
        <end position="306"/>
    </location>
</feature>
<keyword evidence="2" id="KW-1185">Reference proteome</keyword>
<dbReference type="AlphaFoldDB" id="A0A6J3R8P2"/>
<protein>
    <submittedName>
        <fullName evidence="3">Translation initiation factor IF-2-like</fullName>
    </submittedName>
</protein>
<evidence type="ECO:0000313" key="2">
    <source>
        <dbReference type="Proteomes" id="UP000245320"/>
    </source>
</evidence>
<accession>A0A6J3R8P2</accession>
<reference evidence="3" key="1">
    <citation type="submission" date="2025-08" db="UniProtKB">
        <authorList>
            <consortium name="RefSeq"/>
        </authorList>
    </citation>
    <scope>IDENTIFICATION</scope>
    <source>
        <tissue evidence="3">Spleen</tissue>
    </source>
</reference>
<feature type="compositionally biased region" description="Low complexity" evidence="1">
    <location>
        <begin position="194"/>
        <end position="204"/>
    </location>
</feature>
<sequence length="363" mass="38080">MSQPQLFIPPECHLPRQLTLGWLENRDDVKSLQEAHRLREPAAQTNKPKAQGAGAPSLPPALASAPPPRPVPEEDWRAHPRPAAPPTPRGAPLSSPGLGCHRGRPAGEKARRTAGLAPARGSAGRLLAGHRLPRGPLAGSGGARPLLQPRPRPLQGPPRARGPLDASAPDEHKDARPAQGPPASPPVARAGRCRSAAAPESRGPAGAGGGEGVPAPPAPHRPPPGPRVSPAPPGRRPAARPGRRRRFLLATSWGGARRPRRPFHFPEAAGRPAGRWRRRRRRLGPSPSSPRRSSRGPGAHPEAQPAPGRPGGDAATRRPRATAAQDSSPRSPLLAPACGRPGLSSKLTKEELPKDPLSSRCYA</sequence>
<feature type="compositionally biased region" description="Low complexity" evidence="1">
    <location>
        <begin position="52"/>
        <end position="64"/>
    </location>
</feature>